<proteinExistence type="predicted"/>
<feature type="coiled-coil region" evidence="1">
    <location>
        <begin position="6"/>
        <end position="67"/>
    </location>
</feature>
<name>A0AAU7PJG4_9FIRM</name>
<keyword evidence="1" id="KW-0175">Coiled coil</keyword>
<dbReference type="EMBL" id="CP157940">
    <property type="protein sequence ID" value="XBS52438.1"/>
    <property type="molecule type" value="Genomic_DNA"/>
</dbReference>
<dbReference type="AlphaFoldDB" id="A0AAU7PJG4"/>
<evidence type="ECO:0000256" key="1">
    <source>
        <dbReference type="SAM" id="Coils"/>
    </source>
</evidence>
<dbReference type="RefSeq" id="WP_349943934.1">
    <property type="nucleotide sequence ID" value="NZ_CP157940.1"/>
</dbReference>
<reference evidence="2" key="1">
    <citation type="submission" date="2024-06" db="EMBL/GenBank/DDBJ databases">
        <title>Lacrimispora cavernae sp. nov., a novel anaerobe isolated from bat guano pile inside a cave.</title>
        <authorList>
            <person name="Miller S.L."/>
            <person name="Lu N."/>
            <person name="King J."/>
            <person name="Sankaranarayanan K."/>
            <person name="Lawson P.A."/>
        </authorList>
    </citation>
    <scope>NUCLEOTIDE SEQUENCE</scope>
    <source>
        <strain evidence="2">BS-2</strain>
    </source>
</reference>
<evidence type="ECO:0000313" key="2">
    <source>
        <dbReference type="EMBL" id="XBS52438.1"/>
    </source>
</evidence>
<sequence length="119" mass="13877">MFKAVVNQMEYTYSELQSQIRQLNNQISEACDVVKALHSLSGLEEVNATLQKHISHLEEEQETLRQMMFVLSRAAACYRQNERRITDECTQSRIWTRKGTPGYSDIGNIQNTISKFHFY</sequence>
<gene>
    <name evidence="2" type="ORF">ABFV83_11355</name>
</gene>
<protein>
    <submittedName>
        <fullName evidence="2">Uncharacterized protein</fullName>
    </submittedName>
</protein>
<organism evidence="2">
    <name type="scientific">Lacrimispora sp. BS-2</name>
    <dbReference type="NCBI Taxonomy" id="3151850"/>
    <lineage>
        <taxon>Bacteria</taxon>
        <taxon>Bacillati</taxon>
        <taxon>Bacillota</taxon>
        <taxon>Clostridia</taxon>
        <taxon>Lachnospirales</taxon>
        <taxon>Lachnospiraceae</taxon>
        <taxon>Lacrimispora</taxon>
    </lineage>
</organism>
<accession>A0AAU7PJG4</accession>